<sequence>GGDLKTVSGVFCRRCIERCRFSDRKVQAGRRPVVGGAKSPDV</sequence>
<accession>A0A6J4NPG2</accession>
<reference evidence="1" key="1">
    <citation type="submission" date="2020-02" db="EMBL/GenBank/DDBJ databases">
        <authorList>
            <person name="Meier V. D."/>
        </authorList>
    </citation>
    <scope>NUCLEOTIDE SEQUENCE</scope>
    <source>
        <strain evidence="1">AVDCRST_MAG01</strain>
    </source>
</reference>
<evidence type="ECO:0000313" key="1">
    <source>
        <dbReference type="EMBL" id="CAA9390067.1"/>
    </source>
</evidence>
<organism evidence="1">
    <name type="scientific">uncultured Rubrobacteraceae bacterium</name>
    <dbReference type="NCBI Taxonomy" id="349277"/>
    <lineage>
        <taxon>Bacteria</taxon>
        <taxon>Bacillati</taxon>
        <taxon>Actinomycetota</taxon>
        <taxon>Rubrobacteria</taxon>
        <taxon>Rubrobacterales</taxon>
        <taxon>Rubrobacteraceae</taxon>
        <taxon>environmental samples</taxon>
    </lineage>
</organism>
<name>A0A6J4NPG2_9ACTN</name>
<protein>
    <submittedName>
        <fullName evidence="1">Uncharacterized protein</fullName>
    </submittedName>
</protein>
<dbReference type="EMBL" id="CADCUW010000070">
    <property type="protein sequence ID" value="CAA9390067.1"/>
    <property type="molecule type" value="Genomic_DNA"/>
</dbReference>
<gene>
    <name evidence="1" type="ORF">AVDCRST_MAG01-01-459</name>
</gene>
<feature type="non-terminal residue" evidence="1">
    <location>
        <position position="1"/>
    </location>
</feature>
<dbReference type="AlphaFoldDB" id="A0A6J4NPG2"/>
<proteinExistence type="predicted"/>
<feature type="non-terminal residue" evidence="1">
    <location>
        <position position="42"/>
    </location>
</feature>